<dbReference type="STRING" id="1089553.Tph_c24510"/>
<accession>K4LIA7</accession>
<dbReference type="InterPro" id="IPR052216">
    <property type="entry name" value="CRISPR_Csm3_endoribonuclease"/>
</dbReference>
<dbReference type="HOGENOM" id="CLU_084207_0_0_9"/>
<dbReference type="AlphaFoldDB" id="K4LIA7"/>
<dbReference type="Pfam" id="PF03787">
    <property type="entry name" value="RAMPs"/>
    <property type="match status" value="1"/>
</dbReference>
<dbReference type="EMBL" id="CP003732">
    <property type="protein sequence ID" value="AFV12628.1"/>
    <property type="molecule type" value="Genomic_DNA"/>
</dbReference>
<dbReference type="PANTHER" id="PTHR35579:SF3">
    <property type="entry name" value="CRISPR SYSTEM CMS ENDORIBONUCLEASE CSM3"/>
    <property type="match status" value="1"/>
</dbReference>
<proteinExistence type="predicted"/>
<dbReference type="InterPro" id="IPR005537">
    <property type="entry name" value="RAMP_III_fam"/>
</dbReference>
<dbReference type="InterPro" id="IPR013411">
    <property type="entry name" value="CRISPR-assoc_RAMP_Csx7"/>
</dbReference>
<dbReference type="GO" id="GO:0051607">
    <property type="term" value="P:defense response to virus"/>
    <property type="evidence" value="ECO:0007669"/>
    <property type="project" value="UniProtKB-KW"/>
</dbReference>
<evidence type="ECO:0000313" key="3">
    <source>
        <dbReference type="EMBL" id="AFV12628.1"/>
    </source>
</evidence>
<dbReference type="OrthoDB" id="1063910at2"/>
<evidence type="ECO:0000256" key="1">
    <source>
        <dbReference type="ARBA" id="ARBA00023118"/>
    </source>
</evidence>
<gene>
    <name evidence="3" type="ordered locus">Tph_c24510</name>
</gene>
<keyword evidence="4" id="KW-1185">Reference proteome</keyword>
<protein>
    <submittedName>
        <fullName evidence="3">CRISPR-associated RAMP superfamily protein</fullName>
    </submittedName>
</protein>
<dbReference type="eggNOG" id="COG1337">
    <property type="taxonomic scope" value="Bacteria"/>
</dbReference>
<dbReference type="RefSeq" id="WP_015051490.1">
    <property type="nucleotide sequence ID" value="NC_018870.1"/>
</dbReference>
<feature type="domain" description="CRISPR type III-associated protein" evidence="2">
    <location>
        <begin position="22"/>
        <end position="226"/>
    </location>
</feature>
<organism evidence="3 4">
    <name type="scientific">Thermacetogenium phaeum (strain ATCC BAA-254 / DSM 26808 / PB)</name>
    <dbReference type="NCBI Taxonomy" id="1089553"/>
    <lineage>
        <taxon>Bacteria</taxon>
        <taxon>Bacillati</taxon>
        <taxon>Bacillota</taxon>
        <taxon>Clostridia</taxon>
        <taxon>Thermoanaerobacterales</taxon>
        <taxon>Thermoanaerobacteraceae</taxon>
        <taxon>Thermacetogenium</taxon>
    </lineage>
</organism>
<dbReference type="PANTHER" id="PTHR35579">
    <property type="entry name" value="CRISPR SYSTEM CMS ENDORIBONUCLEASE CSM3"/>
    <property type="match status" value="1"/>
</dbReference>
<evidence type="ECO:0000313" key="4">
    <source>
        <dbReference type="Proteomes" id="UP000000467"/>
    </source>
</evidence>
<dbReference type="NCBIfam" id="TIGR02581">
    <property type="entry name" value="cas_cyan_RAMP"/>
    <property type="match status" value="1"/>
</dbReference>
<sequence length="273" mass="29901">MAGDASLFYDRFDNRRRIIGRLVAITPVRIGSGGGIPEPGAVDNPVIRDAYGRPFIPGSSFKGVWRTFAEQVLGQLANGDRGCCDPLSEPCLSTKSVKELKKEHGKNLQALAQAIYEQLCPACRLFGSPHFAGRVRVRDLLVIESSWPGFYEIRPGVAIDRDKRTSLTSRKYETEAVPAGTAFTFEAIVENATEEEWQDLLLTLFPFIRGELPIGGSTGRGLGRVRLENVKVASVTVSNLRQFLIGGWESISTEEMKDVCRASELNPGGGENV</sequence>
<name>K4LIA7_THEPS</name>
<keyword evidence="1" id="KW-0051">Antiviral defense</keyword>
<reference evidence="3 4" key="1">
    <citation type="journal article" date="2012" name="BMC Genomics">
        <title>Genome-guided analysis of physiological and morphological traits of the fermentative acetate oxidizer Thermacetogenium phaeum.</title>
        <authorList>
            <person name="Oehler D."/>
            <person name="Poehlein A."/>
            <person name="Leimbach A."/>
            <person name="Muller N."/>
            <person name="Daniel R."/>
            <person name="Gottschalk G."/>
            <person name="Schink B."/>
        </authorList>
    </citation>
    <scope>NUCLEOTIDE SEQUENCE [LARGE SCALE GENOMIC DNA]</scope>
    <source>
        <strain evidence="4">ATCC BAA-254 / DSM 26808 / PB</strain>
    </source>
</reference>
<dbReference type="Proteomes" id="UP000000467">
    <property type="component" value="Chromosome"/>
</dbReference>
<dbReference type="KEGG" id="tpz:Tph_c24510"/>
<evidence type="ECO:0000259" key="2">
    <source>
        <dbReference type="Pfam" id="PF03787"/>
    </source>
</evidence>